<gene>
    <name evidence="9 11" type="primary">buk</name>
    <name evidence="11" type="ordered locus">TEPIRE1_2395</name>
</gene>
<keyword evidence="6 9" id="KW-0418">Kinase</keyword>
<evidence type="ECO:0000256" key="3">
    <source>
        <dbReference type="ARBA" id="ARBA00022490"/>
    </source>
</evidence>
<dbReference type="PATRIC" id="fig|1209989.3.peg.2754"/>
<dbReference type="HOGENOM" id="CLU_048716_0_0_9"/>
<dbReference type="GO" id="GO:0008776">
    <property type="term" value="F:acetate kinase activity"/>
    <property type="evidence" value="ECO:0007669"/>
    <property type="project" value="TreeGrafter"/>
</dbReference>
<evidence type="ECO:0000256" key="5">
    <source>
        <dbReference type="ARBA" id="ARBA00022741"/>
    </source>
</evidence>
<comment type="catalytic activity">
    <reaction evidence="8 9">
        <text>butanoate + ATP = butanoyl phosphate + ADP</text>
        <dbReference type="Rhea" id="RHEA:13585"/>
        <dbReference type="ChEBI" id="CHEBI:17968"/>
        <dbReference type="ChEBI" id="CHEBI:30616"/>
        <dbReference type="ChEBI" id="CHEBI:58079"/>
        <dbReference type="ChEBI" id="CHEBI:456216"/>
        <dbReference type="EC" id="2.7.2.7"/>
    </reaction>
</comment>
<dbReference type="PANTHER" id="PTHR21060">
    <property type="entry name" value="ACETATE KINASE"/>
    <property type="match status" value="1"/>
</dbReference>
<dbReference type="InterPro" id="IPR011245">
    <property type="entry name" value="Butyrate_kin"/>
</dbReference>
<dbReference type="Pfam" id="PF00871">
    <property type="entry name" value="Acetate_kinase"/>
    <property type="match status" value="1"/>
</dbReference>
<dbReference type="InterPro" id="IPR000890">
    <property type="entry name" value="Aliphatic_acid_kin_short-chain"/>
</dbReference>
<dbReference type="InterPro" id="IPR023865">
    <property type="entry name" value="Aliphatic_acid_kinase_CS"/>
</dbReference>
<dbReference type="GO" id="GO:0047761">
    <property type="term" value="F:butyrate kinase activity"/>
    <property type="evidence" value="ECO:0007669"/>
    <property type="project" value="UniProtKB-UniRule"/>
</dbReference>
<dbReference type="GO" id="GO:0005737">
    <property type="term" value="C:cytoplasm"/>
    <property type="evidence" value="ECO:0007669"/>
    <property type="project" value="UniProtKB-SubCell"/>
</dbReference>
<dbReference type="eggNOG" id="COG3426">
    <property type="taxonomic scope" value="Bacteria"/>
</dbReference>
<evidence type="ECO:0000256" key="7">
    <source>
        <dbReference type="ARBA" id="ARBA00022840"/>
    </source>
</evidence>
<dbReference type="OrthoDB" id="9771859at2"/>
<evidence type="ECO:0000256" key="4">
    <source>
        <dbReference type="ARBA" id="ARBA00022679"/>
    </source>
</evidence>
<evidence type="ECO:0000256" key="9">
    <source>
        <dbReference type="HAMAP-Rule" id="MF_00542"/>
    </source>
</evidence>
<dbReference type="Proteomes" id="UP000010802">
    <property type="component" value="Chromosome"/>
</dbReference>
<dbReference type="AlphaFoldDB" id="F4LS10"/>
<evidence type="ECO:0000313" key="11">
    <source>
        <dbReference type="EMBL" id="CCP27237.1"/>
    </source>
</evidence>
<dbReference type="KEGG" id="tae:TepiRe1_2395"/>
<keyword evidence="7 9" id="KW-0067">ATP-binding</keyword>
<evidence type="ECO:0000256" key="6">
    <source>
        <dbReference type="ARBA" id="ARBA00022777"/>
    </source>
</evidence>
<dbReference type="EC" id="2.7.2.7" evidence="9"/>
<keyword evidence="12" id="KW-1185">Reference proteome</keyword>
<accession>L0S5Y2</accession>
<proteinExistence type="inferred from homology"/>
<evidence type="ECO:0000256" key="2">
    <source>
        <dbReference type="ARBA" id="ARBA00008748"/>
    </source>
</evidence>
<dbReference type="RefSeq" id="WP_013779268.1">
    <property type="nucleotide sequence ID" value="NC_015519.1"/>
</dbReference>
<sequence length="356" mass="39390">MKILVINPGSTSTKVAIYEDERELFVENIPIKLEELKKYKTIYDQLDMRYWQVVTFLEKHGFSESNIDVIVSRGGMLPPVHSGAYVIDDKLVETLRYHPSSLHASNLGALIAHKIAKPGNIPAYIYDSVAVDELSEIAHLSGIKGRNRKSYSHVLNTRAVARRYCMEKNLDYTESTLIVVHLGGGISVNIQKGGKVIDVVTAEEGPFSPERAGGLQVLICIDICNEEGIEKLQKYESGAGGFVSYLGTNDARKVESLVVKGDPEAKIVYQALAYQVAKAIGALATVEKGKIDAILLTGGIAYSKILTDWIKEYVQYIAPVSTYPGEFEMQALALGALRVMRKEEVARQIEEDFDFE</sequence>
<dbReference type="NCBIfam" id="TIGR02707">
    <property type="entry name" value="butyr_kinase"/>
    <property type="match status" value="1"/>
</dbReference>
<evidence type="ECO:0000313" key="12">
    <source>
        <dbReference type="Proteomes" id="UP000010802"/>
    </source>
</evidence>
<comment type="subcellular location">
    <subcellularLocation>
        <location evidence="1 9">Cytoplasm</location>
    </subcellularLocation>
</comment>
<organism evidence="11 12">
    <name type="scientific">Tepidanaerobacter acetatoxydans (strain DSM 21804 / JCM 16047 / Re1)</name>
    <dbReference type="NCBI Taxonomy" id="1209989"/>
    <lineage>
        <taxon>Bacteria</taxon>
        <taxon>Bacillati</taxon>
        <taxon>Bacillota</taxon>
        <taxon>Clostridia</taxon>
        <taxon>Thermosediminibacterales</taxon>
        <taxon>Tepidanaerobacteraceae</taxon>
        <taxon>Tepidanaerobacter</taxon>
    </lineage>
</organism>
<dbReference type="EMBL" id="HF563609">
    <property type="protein sequence ID" value="CCP27237.1"/>
    <property type="molecule type" value="Genomic_DNA"/>
</dbReference>
<name>F4LS10_TEPAE</name>
<accession>F4LS10</accession>
<dbReference type="GO" id="GO:0006083">
    <property type="term" value="P:acetate metabolic process"/>
    <property type="evidence" value="ECO:0007669"/>
    <property type="project" value="TreeGrafter"/>
</dbReference>
<dbReference type="PANTHER" id="PTHR21060:SF3">
    <property type="entry name" value="BUTYRATE KINASE 2-RELATED"/>
    <property type="match status" value="1"/>
</dbReference>
<dbReference type="GO" id="GO:0005524">
    <property type="term" value="F:ATP binding"/>
    <property type="evidence" value="ECO:0007669"/>
    <property type="project" value="UniProtKB-KW"/>
</dbReference>
<evidence type="ECO:0000256" key="8">
    <source>
        <dbReference type="ARBA" id="ARBA00048596"/>
    </source>
</evidence>
<comment type="similarity">
    <text evidence="2 9 10">Belongs to the acetokinase family.</text>
</comment>
<keyword evidence="4 9" id="KW-0808">Transferase</keyword>
<reference evidence="12" key="1">
    <citation type="journal article" date="2013" name="Genome Announc.">
        <title>First genome sequence of a syntrophic acetate-oxidizing bacterium, Tepidanaerobacter acetatoxydans strain Re1.</title>
        <authorList>
            <person name="Manzoor S."/>
            <person name="Bongcam-Rudloff E."/>
            <person name="Schnurer A."/>
            <person name="Muller B."/>
        </authorList>
    </citation>
    <scope>NUCLEOTIDE SEQUENCE [LARGE SCALE GENOMIC DNA]</scope>
    <source>
        <strain evidence="12">Re1</strain>
    </source>
</reference>
<dbReference type="SUPFAM" id="SSF53067">
    <property type="entry name" value="Actin-like ATPase domain"/>
    <property type="match status" value="2"/>
</dbReference>
<dbReference type="PRINTS" id="PR00471">
    <property type="entry name" value="ACETATEKNASE"/>
</dbReference>
<evidence type="ECO:0000256" key="10">
    <source>
        <dbReference type="RuleBase" id="RU003835"/>
    </source>
</evidence>
<dbReference type="KEGG" id="tep:TepRe1_2227"/>
<dbReference type="PIRSF" id="PIRSF036458">
    <property type="entry name" value="Butyrate_kin"/>
    <property type="match status" value="1"/>
</dbReference>
<protein>
    <recommendedName>
        <fullName evidence="9">Probable butyrate kinase</fullName>
        <shortName evidence="9">BK</shortName>
        <ecNumber evidence="9">2.7.2.7</ecNumber>
    </recommendedName>
    <alternativeName>
        <fullName evidence="9">Branched-chain carboxylic acid kinase</fullName>
    </alternativeName>
</protein>
<dbReference type="PROSITE" id="PS01075">
    <property type="entry name" value="ACETATE_KINASE_1"/>
    <property type="match status" value="1"/>
</dbReference>
<dbReference type="Gene3D" id="3.30.420.40">
    <property type="match status" value="2"/>
</dbReference>
<dbReference type="NCBIfam" id="NF002834">
    <property type="entry name" value="PRK03011.1-5"/>
    <property type="match status" value="1"/>
</dbReference>
<evidence type="ECO:0000256" key="1">
    <source>
        <dbReference type="ARBA" id="ARBA00004496"/>
    </source>
</evidence>
<dbReference type="CDD" id="cd24011">
    <property type="entry name" value="ASKHA_NBD_BK"/>
    <property type="match status" value="1"/>
</dbReference>
<keyword evidence="3 9" id="KW-0963">Cytoplasm</keyword>
<keyword evidence="5 9" id="KW-0547">Nucleotide-binding</keyword>
<dbReference type="STRING" id="1209989.TepRe1_2227"/>
<dbReference type="InterPro" id="IPR043129">
    <property type="entry name" value="ATPase_NBD"/>
</dbReference>
<dbReference type="HAMAP" id="MF_00542">
    <property type="entry name" value="Butyrate_kinase"/>
    <property type="match status" value="1"/>
</dbReference>